<evidence type="ECO:0000256" key="1">
    <source>
        <dbReference type="SAM" id="MobiDB-lite"/>
    </source>
</evidence>
<protein>
    <submittedName>
        <fullName evidence="2">Uncharacterized protein</fullName>
    </submittedName>
</protein>
<sequence length="123" mass="13288">MRGPSSVTAIVNSKCAAFEPVLGTDRPAVVPRADHVTPRVDHRLHRQNHASAAKKCGTFRDPDSARIGVRILKGNPSCAKPSRRFAPTRWPSSADGCSSNACPKRLEHRDLQLATAGAFPRPV</sequence>
<evidence type="ECO:0000313" key="2">
    <source>
        <dbReference type="EMBL" id="CAA9513251.1"/>
    </source>
</evidence>
<accession>A0A6J4T4K7</accession>
<dbReference type="AlphaFoldDB" id="A0A6J4T4K7"/>
<proteinExistence type="predicted"/>
<organism evidence="2">
    <name type="scientific">uncultured Solirubrobacteraceae bacterium</name>
    <dbReference type="NCBI Taxonomy" id="1162706"/>
    <lineage>
        <taxon>Bacteria</taxon>
        <taxon>Bacillati</taxon>
        <taxon>Actinomycetota</taxon>
        <taxon>Thermoleophilia</taxon>
        <taxon>Solirubrobacterales</taxon>
        <taxon>Solirubrobacteraceae</taxon>
        <taxon>environmental samples</taxon>
    </lineage>
</organism>
<name>A0A6J4T4K7_9ACTN</name>
<feature type="region of interest" description="Disordered" evidence="1">
    <location>
        <begin position="78"/>
        <end position="98"/>
    </location>
</feature>
<reference evidence="2" key="1">
    <citation type="submission" date="2020-02" db="EMBL/GenBank/DDBJ databases">
        <authorList>
            <person name="Meier V. D."/>
        </authorList>
    </citation>
    <scope>NUCLEOTIDE SEQUENCE</scope>
    <source>
        <strain evidence="2">AVDCRST_MAG53</strain>
    </source>
</reference>
<dbReference type="EMBL" id="CADCVR010000087">
    <property type="protein sequence ID" value="CAA9513251.1"/>
    <property type="molecule type" value="Genomic_DNA"/>
</dbReference>
<gene>
    <name evidence="2" type="ORF">AVDCRST_MAG53-2897</name>
</gene>